<sequence length="108" mass="12804">MSAHILLQQKMDHDKYFFATLLHSSIIKTQFGYLGFMITEGLWIKLSVYYCFEIPKKITITEAETFYFLDLEKCQAKKEEIIESVYQSLVYFRVCAVFLKSSLILLFY</sequence>
<keyword evidence="2" id="KW-1185">Reference proteome</keyword>
<organism evidence="1 2">
    <name type="scientific">Paramecium sonneborni</name>
    <dbReference type="NCBI Taxonomy" id="65129"/>
    <lineage>
        <taxon>Eukaryota</taxon>
        <taxon>Sar</taxon>
        <taxon>Alveolata</taxon>
        <taxon>Ciliophora</taxon>
        <taxon>Intramacronucleata</taxon>
        <taxon>Oligohymenophorea</taxon>
        <taxon>Peniculida</taxon>
        <taxon>Parameciidae</taxon>
        <taxon>Paramecium</taxon>
    </lineage>
</organism>
<proteinExistence type="predicted"/>
<protein>
    <submittedName>
        <fullName evidence="1">Uncharacterized protein</fullName>
    </submittedName>
</protein>
<dbReference type="AlphaFoldDB" id="A0A8S1RF80"/>
<evidence type="ECO:0000313" key="1">
    <source>
        <dbReference type="EMBL" id="CAD8126367.1"/>
    </source>
</evidence>
<dbReference type="EMBL" id="CAJJDN010000167">
    <property type="protein sequence ID" value="CAD8126367.1"/>
    <property type="molecule type" value="Genomic_DNA"/>
</dbReference>
<evidence type="ECO:0000313" key="2">
    <source>
        <dbReference type="Proteomes" id="UP000692954"/>
    </source>
</evidence>
<accession>A0A8S1RF80</accession>
<dbReference type="Proteomes" id="UP000692954">
    <property type="component" value="Unassembled WGS sequence"/>
</dbReference>
<reference evidence="1" key="1">
    <citation type="submission" date="2021-01" db="EMBL/GenBank/DDBJ databases">
        <authorList>
            <consortium name="Genoscope - CEA"/>
            <person name="William W."/>
        </authorList>
    </citation>
    <scope>NUCLEOTIDE SEQUENCE</scope>
</reference>
<gene>
    <name evidence="1" type="ORF">PSON_ATCC_30995.1.T1670002</name>
</gene>
<name>A0A8S1RF80_9CILI</name>
<comment type="caution">
    <text evidence="1">The sequence shown here is derived from an EMBL/GenBank/DDBJ whole genome shotgun (WGS) entry which is preliminary data.</text>
</comment>